<sequence length="110" mass="12842">MAKVVWEVKWRTKPAEHARFRATWVTQQRIHDRIGRPPGKLRRYATPNWIRVVLRQISRSSKFAGAAANVQTMSARPGGIWFRVNIHLHMDSVIEWTLSVRLIHQDLGVH</sequence>
<proteinExistence type="predicted"/>
<dbReference type="Proteomes" id="UP000251314">
    <property type="component" value="Unassembled WGS sequence"/>
</dbReference>
<reference evidence="1 2" key="1">
    <citation type="submission" date="2018-01" db="EMBL/GenBank/DDBJ databases">
        <title>Draft genome of the strawberry crown rot pathogen Phytophthora cactorum.</title>
        <authorList>
            <person name="Armitage A.D."/>
            <person name="Lysoe E."/>
            <person name="Nellist C.F."/>
            <person name="Harrison R.J."/>
            <person name="Brurberg M.B."/>
        </authorList>
    </citation>
    <scope>NUCLEOTIDE SEQUENCE [LARGE SCALE GENOMIC DNA]</scope>
    <source>
        <strain evidence="1 2">10300</strain>
    </source>
</reference>
<dbReference type="AlphaFoldDB" id="A0A329SZS9"/>
<organism evidence="1 2">
    <name type="scientific">Phytophthora cactorum</name>
    <dbReference type="NCBI Taxonomy" id="29920"/>
    <lineage>
        <taxon>Eukaryota</taxon>
        <taxon>Sar</taxon>
        <taxon>Stramenopiles</taxon>
        <taxon>Oomycota</taxon>
        <taxon>Peronosporomycetes</taxon>
        <taxon>Peronosporales</taxon>
        <taxon>Peronosporaceae</taxon>
        <taxon>Phytophthora</taxon>
    </lineage>
</organism>
<name>A0A329SZS9_9STRA</name>
<gene>
    <name evidence="1" type="ORF">PC110_g1804</name>
</gene>
<dbReference type="OrthoDB" id="10329242at2759"/>
<evidence type="ECO:0000313" key="1">
    <source>
        <dbReference type="EMBL" id="RAW42051.1"/>
    </source>
</evidence>
<dbReference type="VEuPathDB" id="FungiDB:PC110_g1804"/>
<keyword evidence="2" id="KW-1185">Reference proteome</keyword>
<evidence type="ECO:0000313" key="2">
    <source>
        <dbReference type="Proteomes" id="UP000251314"/>
    </source>
</evidence>
<comment type="caution">
    <text evidence="1">The sequence shown here is derived from an EMBL/GenBank/DDBJ whole genome shotgun (WGS) entry which is preliminary data.</text>
</comment>
<accession>A0A329SZS9</accession>
<dbReference type="EMBL" id="MJFZ01000021">
    <property type="protein sequence ID" value="RAW42051.1"/>
    <property type="molecule type" value="Genomic_DNA"/>
</dbReference>
<protein>
    <submittedName>
        <fullName evidence="1">Uncharacterized protein</fullName>
    </submittedName>
</protein>